<organism evidence="3 4">
    <name type="scientific">Caenorhabditis japonica</name>
    <dbReference type="NCBI Taxonomy" id="281687"/>
    <lineage>
        <taxon>Eukaryota</taxon>
        <taxon>Metazoa</taxon>
        <taxon>Ecdysozoa</taxon>
        <taxon>Nematoda</taxon>
        <taxon>Chromadorea</taxon>
        <taxon>Rhabditida</taxon>
        <taxon>Rhabditina</taxon>
        <taxon>Rhabditomorpha</taxon>
        <taxon>Rhabditoidea</taxon>
        <taxon>Rhabditidae</taxon>
        <taxon>Peloderinae</taxon>
        <taxon>Caenorhabditis</taxon>
    </lineage>
</organism>
<feature type="region of interest" description="Disordered" evidence="1">
    <location>
        <begin position="180"/>
        <end position="209"/>
    </location>
</feature>
<dbReference type="EnsemblMetazoa" id="CJA04717.1">
    <property type="protein sequence ID" value="CJA04717.1"/>
    <property type="gene ID" value="WBGene00123922"/>
</dbReference>
<dbReference type="Proteomes" id="UP000005237">
    <property type="component" value="Unassembled WGS sequence"/>
</dbReference>
<dbReference type="PANTHER" id="PTHR22437:SF0">
    <property type="entry name" value="FI21431P1"/>
    <property type="match status" value="1"/>
</dbReference>
<dbReference type="GO" id="GO:0000977">
    <property type="term" value="F:RNA polymerase II transcription regulatory region sequence-specific DNA binding"/>
    <property type="evidence" value="ECO:0007669"/>
    <property type="project" value="TreeGrafter"/>
</dbReference>
<dbReference type="GO" id="GO:0005634">
    <property type="term" value="C:nucleus"/>
    <property type="evidence" value="ECO:0007669"/>
    <property type="project" value="TreeGrafter"/>
</dbReference>
<dbReference type="GO" id="GO:0005737">
    <property type="term" value="C:cytoplasm"/>
    <property type="evidence" value="ECO:0007669"/>
    <property type="project" value="TreeGrafter"/>
</dbReference>
<reference evidence="4" key="1">
    <citation type="submission" date="2010-08" db="EMBL/GenBank/DDBJ databases">
        <authorList>
            <consortium name="Caenorhabditis japonica Sequencing Consortium"/>
            <person name="Wilson R.K."/>
        </authorList>
    </citation>
    <scope>NUCLEOTIDE SEQUENCE [LARGE SCALE GENOMIC DNA]</scope>
    <source>
        <strain evidence="4">DF5081</strain>
    </source>
</reference>
<dbReference type="GO" id="GO:0006357">
    <property type="term" value="P:regulation of transcription by RNA polymerase II"/>
    <property type="evidence" value="ECO:0007669"/>
    <property type="project" value="InterPro"/>
</dbReference>
<dbReference type="InterPro" id="IPR040126">
    <property type="entry name" value="STOX1/2"/>
</dbReference>
<dbReference type="PANTHER" id="PTHR22437">
    <property type="entry name" value="WINGED HELIX DOMAIN-CONTAINING PROTEIN"/>
    <property type="match status" value="1"/>
</dbReference>
<dbReference type="AlphaFoldDB" id="A0A8R1DJW9"/>
<dbReference type="Pfam" id="PF10264">
    <property type="entry name" value="WHD_Storkhead"/>
    <property type="match status" value="1"/>
</dbReference>
<name>A0A8R1DJW9_CAEJA</name>
<feature type="compositionally biased region" description="Low complexity" evidence="1">
    <location>
        <begin position="95"/>
        <end position="123"/>
    </location>
</feature>
<feature type="compositionally biased region" description="Basic and acidic residues" evidence="1">
    <location>
        <begin position="181"/>
        <end position="196"/>
    </location>
</feature>
<feature type="compositionally biased region" description="Polar residues" evidence="1">
    <location>
        <begin position="246"/>
        <end position="265"/>
    </location>
</feature>
<reference evidence="3" key="2">
    <citation type="submission" date="2022-06" db="UniProtKB">
        <authorList>
            <consortium name="EnsemblMetazoa"/>
        </authorList>
    </citation>
    <scope>IDENTIFICATION</scope>
    <source>
        <strain evidence="3">DF5081</strain>
    </source>
</reference>
<proteinExistence type="predicted"/>
<protein>
    <submittedName>
        <fullName evidence="3">Stork_head domain-containing protein</fullName>
    </submittedName>
</protein>
<dbReference type="InterPro" id="IPR019391">
    <property type="entry name" value="Storkhead-box_WHD"/>
</dbReference>
<feature type="compositionally biased region" description="Basic and acidic residues" evidence="1">
    <location>
        <begin position="224"/>
        <end position="234"/>
    </location>
</feature>
<accession>A0A8R1DJW9</accession>
<feature type="domain" description="Winged helix Storkhead-box1" evidence="2">
    <location>
        <begin position="1"/>
        <end position="73"/>
    </location>
</feature>
<keyword evidence="4" id="KW-1185">Reference proteome</keyword>
<evidence type="ECO:0000256" key="1">
    <source>
        <dbReference type="SAM" id="MobiDB-lite"/>
    </source>
</evidence>
<evidence type="ECO:0000259" key="2">
    <source>
        <dbReference type="Pfam" id="PF10264"/>
    </source>
</evidence>
<feature type="region of interest" description="Disordered" evidence="1">
    <location>
        <begin position="95"/>
        <end position="124"/>
    </location>
</feature>
<sequence>MHFVPLGDVICDAVAQLNRNGSPASEQAIRQYVARHCPHVAPPGIEMVRQTITSLLATGFVHKMGEHYFVSVPTNSPLKPNKPQAHTVECQTGMSMMQQKESSSSEDNNQQGGNNGKKNGPNNRRSIFARLFSRGMKPSAMPSASPIVVGFAPKSFPLPSPPLPPTAALPVKNKFPTYHADLNEECQRKKTTEQKRDRRRRRRDTKLLSSSSECLKYYPVDMPGEQHVEEEMKRPNRRRARMASPLRSSTPNGSDSAYSISPPHTDSNEDAGSISDSEVNHTYINVNKYRVNYDSTQFEDLTGATTADEPQILEHQMRGVLISNL</sequence>
<feature type="region of interest" description="Disordered" evidence="1">
    <location>
        <begin position="222"/>
        <end position="276"/>
    </location>
</feature>
<evidence type="ECO:0000313" key="3">
    <source>
        <dbReference type="EnsemblMetazoa" id="CJA04717.1"/>
    </source>
</evidence>
<evidence type="ECO:0000313" key="4">
    <source>
        <dbReference type="Proteomes" id="UP000005237"/>
    </source>
</evidence>